<proteinExistence type="predicted"/>
<sequence length="697" mass="80475">MPLFFRKRKPSEEARKRLEYQMCLAKEAGADDILDISKCELSEIPFGAFATCKVLQKKVLIVHTNLLTSLLPKSCSLLSLTTIKVLDLHDNQLTALPDDIGQLTALQVLNVERNQLTCLPRSTGNLIQLQTLNVKDNRLKELPDTLGELRSLRTLDISENEIQRLPRMLAHVRTLETLSLDALSMVYPPQEVCGAGTEAIQQFLCKESGLEYYPPSQYLLPVLEQDGAENSLDSPDGPTDRLCREEEEWQNRFSDYEKRKEQKMLEKLEFERRLELGQREHAQLLQQSSSQKDEILQTVKEEQSRLEQGLSEHQRFLDAERRRLQEQLKQTEQNISTRIQKLLRENQRQKKSSEILKSLENERIRMEQLMSITQEETENLRRREIASAMQQMLTESCKSRLIQMAYESQRQNLVQQACSSMADMDERFQQILSWQQMDQNKAISQILQESAMQKAAFEALQVKKDLMHRQIRKQEMISEQRWALSSLLQQLLKEKTQREEELREILTELEAQSETKQENYWLIQYQRLLNQKPLSLKLQEEGLERPLVALLVELSAEHYLPIFAHHRLSLAMLSRMGPADLAKVGVSEAGLQHEILRRAQELLDAARTQPELLKPPEGGVLPTAPEELPEAVRPSAPPAELLEVQTSECVVCLEREAQMIFLNCGHVCCCQLCSQPLRTCPLCRQDIAQRLRIYHSS</sequence>
<reference evidence="1" key="3">
    <citation type="submission" date="2025-09" db="UniProtKB">
        <authorList>
            <consortium name="Ensembl"/>
        </authorList>
    </citation>
    <scope>IDENTIFICATION</scope>
</reference>
<evidence type="ECO:0000313" key="2">
    <source>
        <dbReference type="Proteomes" id="UP000809102"/>
    </source>
</evidence>
<organism evidence="1 2">
    <name type="scientific">Ovis aries</name>
    <name type="common">Sheep</name>
    <dbReference type="NCBI Taxonomy" id="9940"/>
    <lineage>
        <taxon>Eukaryota</taxon>
        <taxon>Metazoa</taxon>
        <taxon>Chordata</taxon>
        <taxon>Craniata</taxon>
        <taxon>Vertebrata</taxon>
        <taxon>Euteleostomi</taxon>
        <taxon>Mammalia</taxon>
        <taxon>Eutheria</taxon>
        <taxon>Laurasiatheria</taxon>
        <taxon>Artiodactyla</taxon>
        <taxon>Ruminantia</taxon>
        <taxon>Pecora</taxon>
        <taxon>Bovidae</taxon>
        <taxon>Caprinae</taxon>
        <taxon>Ovis</taxon>
    </lineage>
</organism>
<dbReference type="GeneTree" id="ENSGT00930000151044"/>
<dbReference type="Ensembl" id="ENSOART00020028124.2">
    <property type="protein sequence ID" value="ENSOARP00020023308.1"/>
    <property type="gene ID" value="ENSOARG00020018197.2"/>
</dbReference>
<protein>
    <submittedName>
        <fullName evidence="1">Leucine rich repeat and sterile alpha motif containing 1</fullName>
    </submittedName>
</protein>
<name>A0AC11C2E8_SHEEP</name>
<reference evidence="1" key="1">
    <citation type="submission" date="2020-11" db="EMBL/GenBank/DDBJ databases">
        <authorList>
            <person name="Davenport K.M."/>
            <person name="Bickhart D.M."/>
            <person name="Smith T.P.L."/>
            <person name="Murdoch B.M."/>
            <person name="Rosen B.D."/>
        </authorList>
    </citation>
    <scope>NUCLEOTIDE SEQUENCE [LARGE SCALE GENOMIC DNA]</scope>
    <source>
        <strain evidence="1">OAR_USU_Benz2616</strain>
    </source>
</reference>
<keyword evidence="2" id="KW-1185">Reference proteome</keyword>
<accession>A0AC11C2E8</accession>
<reference evidence="1" key="2">
    <citation type="submission" date="2025-08" db="UniProtKB">
        <authorList>
            <consortium name="Ensembl"/>
        </authorList>
    </citation>
    <scope>IDENTIFICATION</scope>
</reference>
<dbReference type="Proteomes" id="UP000809102">
    <property type="component" value="Chromosome 3"/>
</dbReference>
<gene>
    <name evidence="1" type="primary">LRSAM1</name>
</gene>
<evidence type="ECO:0000313" key="1">
    <source>
        <dbReference type="Ensembl" id="ENSOARP00020023308.1"/>
    </source>
</evidence>